<dbReference type="Proteomes" id="UP000886844">
    <property type="component" value="Unassembled WGS sequence"/>
</dbReference>
<reference evidence="5" key="2">
    <citation type="submission" date="2021-04" db="EMBL/GenBank/DDBJ databases">
        <authorList>
            <person name="Gilroy R."/>
        </authorList>
    </citation>
    <scope>NUCLEOTIDE SEQUENCE</scope>
    <source>
        <strain evidence="5">5134</strain>
    </source>
</reference>
<dbReference type="Pfam" id="PF16335">
    <property type="entry name" value="GtaA_6_Hairpin"/>
    <property type="match status" value="1"/>
</dbReference>
<feature type="domain" description="Glutaminase A N-terminal" evidence="4">
    <location>
        <begin position="260"/>
        <end position="488"/>
    </location>
</feature>
<dbReference type="PROSITE" id="PS51257">
    <property type="entry name" value="PROKAR_LIPOPROTEIN"/>
    <property type="match status" value="1"/>
</dbReference>
<evidence type="ECO:0000259" key="4">
    <source>
        <dbReference type="Pfam" id="PF17168"/>
    </source>
</evidence>
<feature type="chain" id="PRO_5039373650" evidence="1">
    <location>
        <begin position="20"/>
        <end position="839"/>
    </location>
</feature>
<dbReference type="InterPro" id="IPR032514">
    <property type="entry name" value="GtaA_central"/>
</dbReference>
<organism evidence="5 6">
    <name type="scientific">Candidatus Alistipes intestinigallinarum</name>
    <dbReference type="NCBI Taxonomy" id="2838440"/>
    <lineage>
        <taxon>Bacteria</taxon>
        <taxon>Pseudomonadati</taxon>
        <taxon>Bacteroidota</taxon>
        <taxon>Bacteroidia</taxon>
        <taxon>Bacteroidales</taxon>
        <taxon>Rikenellaceae</taxon>
        <taxon>Alistipes</taxon>
    </lineage>
</organism>
<evidence type="ECO:0000259" key="2">
    <source>
        <dbReference type="Pfam" id="PF16334"/>
    </source>
</evidence>
<feature type="domain" description="Glutaminase A central" evidence="3">
    <location>
        <begin position="495"/>
        <end position="831"/>
    </location>
</feature>
<dbReference type="InterPro" id="IPR032515">
    <property type="entry name" value="DUF4964"/>
</dbReference>
<evidence type="ECO:0000259" key="3">
    <source>
        <dbReference type="Pfam" id="PF16335"/>
    </source>
</evidence>
<dbReference type="AlphaFoldDB" id="A0A9D2CD25"/>
<protein>
    <submittedName>
        <fullName evidence="5">DUF4965 domain-containing protein</fullName>
    </submittedName>
</protein>
<dbReference type="InterPro" id="IPR008979">
    <property type="entry name" value="Galactose-bd-like_sf"/>
</dbReference>
<dbReference type="Pfam" id="PF16334">
    <property type="entry name" value="DUF4964"/>
    <property type="match status" value="1"/>
</dbReference>
<dbReference type="SUPFAM" id="SSF49785">
    <property type="entry name" value="Galactose-binding domain-like"/>
    <property type="match status" value="1"/>
</dbReference>
<sequence>MYLQKIALCAASAAMAACAGTVECTDTSLSTGVRPPAVPLVTVDPYFSVWSATDRLNESPTRHWTGKEQPLTGAVRVDGTTYRIIGLENPKLETILPTIALEPWSARYVTDRKPAGEWTSPDYNDDAWQTGPGAFGSPEMPKIGTEWQGEGRDIWVRRTFELDRDLSAEELILEYSHDDVFELYVNGIEVANTGNTWESYIRKPLPAEAVATLKPGKVTIAAHCHNTVGGAYVDFGLFRKIPYAGFGQVAEQKSVSVLPTRTVYTFLCGGVEVEVIFTAPLLMDDLALLARPVNYLTWQVRAVDEARHDVQLYLEATPQLAVDDLSQPVVSETGNETGIDFVRTGTVEQKILGKKGDNVRIDWGYFYLATPTGKGKLTLADYYDSKEAFTASGSLPEGAPSIRTENMLKEPVALAYANDLGEVGNDPVCDYVLLGYDDLYSIQYFGDNLRPYWNRKGDNTICRELKAAADAYNTLLKRCEAFDREMMQATEEAGGRSYAELCALAYRQAIAAHKLVESPQGELLWFSKENFSNGSIGTVDISYPSAPLFLLYNPELVKGMLNHIFYYSESGKWTKPFAAHDVGTYPLANGQTYGGDMPVEESGNMLILTAALASVEGNAEYARKHWETLTVWKDYLLEHGLDPENQLCTDDFAGHFAHNTNLSIKAIMGIASYGMLAEMLSMPELAEESYVKAREMAAKWKEMAADGDHYRLTFDKPGTWSQKYNLVWDKLLGLEIFDPEIARTELAYYHTRQNAYGLPLDNRRTYTKTDWIMWTATLSDTPGEFEQFIEPVYRFMNETTDRVPMSDWVYTDTPRQVGFQARSVVGGYFIKMLEGKLNR</sequence>
<feature type="signal peptide" evidence="1">
    <location>
        <begin position="1"/>
        <end position="19"/>
    </location>
</feature>
<evidence type="ECO:0000313" key="6">
    <source>
        <dbReference type="Proteomes" id="UP000886844"/>
    </source>
</evidence>
<evidence type="ECO:0000313" key="5">
    <source>
        <dbReference type="EMBL" id="HIY69529.1"/>
    </source>
</evidence>
<keyword evidence="1" id="KW-0732">Signal</keyword>
<dbReference type="Pfam" id="PF17168">
    <property type="entry name" value="DUF5127"/>
    <property type="match status" value="1"/>
</dbReference>
<dbReference type="EMBL" id="DXDA01000068">
    <property type="protein sequence ID" value="HIY69529.1"/>
    <property type="molecule type" value="Genomic_DNA"/>
</dbReference>
<gene>
    <name evidence="5" type="ORF">H9828_08950</name>
</gene>
<dbReference type="SUPFAM" id="SSF48208">
    <property type="entry name" value="Six-hairpin glycosidases"/>
    <property type="match status" value="1"/>
</dbReference>
<evidence type="ECO:0000256" key="1">
    <source>
        <dbReference type="SAM" id="SignalP"/>
    </source>
</evidence>
<dbReference type="InterPro" id="IPR052743">
    <property type="entry name" value="Glutaminase_GtaA"/>
</dbReference>
<reference evidence="5" key="1">
    <citation type="journal article" date="2021" name="PeerJ">
        <title>Extensive microbial diversity within the chicken gut microbiome revealed by metagenomics and culture.</title>
        <authorList>
            <person name="Gilroy R."/>
            <person name="Ravi A."/>
            <person name="Getino M."/>
            <person name="Pursley I."/>
            <person name="Horton D.L."/>
            <person name="Alikhan N.F."/>
            <person name="Baker D."/>
            <person name="Gharbi K."/>
            <person name="Hall N."/>
            <person name="Watson M."/>
            <person name="Adriaenssens E.M."/>
            <person name="Foster-Nyarko E."/>
            <person name="Jarju S."/>
            <person name="Secka A."/>
            <person name="Antonio M."/>
            <person name="Oren A."/>
            <person name="Chaudhuri R.R."/>
            <person name="La Ragione R."/>
            <person name="Hildebrand F."/>
            <person name="Pallen M.J."/>
        </authorList>
    </citation>
    <scope>NUCLEOTIDE SEQUENCE</scope>
    <source>
        <strain evidence="5">5134</strain>
    </source>
</reference>
<name>A0A9D2CD25_9BACT</name>
<dbReference type="InterPro" id="IPR008928">
    <property type="entry name" value="6-hairpin_glycosidase_sf"/>
</dbReference>
<dbReference type="Gene3D" id="2.60.120.260">
    <property type="entry name" value="Galactose-binding domain-like"/>
    <property type="match status" value="1"/>
</dbReference>
<dbReference type="PANTHER" id="PTHR31987:SF1">
    <property type="entry name" value="GLUTAMINASE A"/>
    <property type="match status" value="1"/>
</dbReference>
<comment type="caution">
    <text evidence="5">The sequence shown here is derived from an EMBL/GenBank/DDBJ whole genome shotgun (WGS) entry which is preliminary data.</text>
</comment>
<dbReference type="GO" id="GO:0005975">
    <property type="term" value="P:carbohydrate metabolic process"/>
    <property type="evidence" value="ECO:0007669"/>
    <property type="project" value="InterPro"/>
</dbReference>
<dbReference type="PANTHER" id="PTHR31987">
    <property type="entry name" value="GLUTAMINASE A-RELATED"/>
    <property type="match status" value="1"/>
</dbReference>
<dbReference type="InterPro" id="IPR033433">
    <property type="entry name" value="GtaA_N"/>
</dbReference>
<accession>A0A9D2CD25</accession>
<proteinExistence type="predicted"/>
<feature type="domain" description="DUF4964" evidence="2">
    <location>
        <begin position="15"/>
        <end position="97"/>
    </location>
</feature>